<dbReference type="PANTHER" id="PTHR36582">
    <property type="entry name" value="ANTITOXIN PARD"/>
    <property type="match status" value="1"/>
</dbReference>
<dbReference type="Gene3D" id="6.10.10.120">
    <property type="entry name" value="Antitoxin ParD1-like"/>
    <property type="match status" value="1"/>
</dbReference>
<gene>
    <name evidence="3" type="ORF">EGI31_12310</name>
</gene>
<proteinExistence type="inferred from homology"/>
<accession>A0AAE3H385</accession>
<organism evidence="3 4">
    <name type="scientific">Lacihabitans soyangensis</name>
    <dbReference type="NCBI Taxonomy" id="869394"/>
    <lineage>
        <taxon>Bacteria</taxon>
        <taxon>Pseudomonadati</taxon>
        <taxon>Bacteroidota</taxon>
        <taxon>Cytophagia</taxon>
        <taxon>Cytophagales</taxon>
        <taxon>Leadbetterellaceae</taxon>
        <taxon>Lacihabitans</taxon>
    </lineage>
</organism>
<dbReference type="InterPro" id="IPR038296">
    <property type="entry name" value="ParD_sf"/>
</dbReference>
<sequence length="85" mass="9709">MGNNTSVLLGDHYQEFIFSQVKSGRYSSASEVVRSALRLLEEEEQRKNEFLRGALKAGEESGLAIPYNSEKFKEKMFAKYVEKNV</sequence>
<dbReference type="Proteomes" id="UP001204144">
    <property type="component" value="Unassembled WGS sequence"/>
</dbReference>
<reference evidence="3 4" key="1">
    <citation type="submission" date="2018-11" db="EMBL/GenBank/DDBJ databases">
        <title>Novel bacteria species description.</title>
        <authorList>
            <person name="Han J.-H."/>
        </authorList>
    </citation>
    <scope>NUCLEOTIDE SEQUENCE [LARGE SCALE GENOMIC DNA]</scope>
    <source>
        <strain evidence="3 4">KCTC23259</strain>
    </source>
</reference>
<evidence type="ECO:0000313" key="3">
    <source>
        <dbReference type="EMBL" id="MCP9763737.1"/>
    </source>
</evidence>
<dbReference type="RefSeq" id="WP_255037509.1">
    <property type="nucleotide sequence ID" value="NZ_RJUF01000037.1"/>
</dbReference>
<protein>
    <submittedName>
        <fullName evidence="3">Type II toxin-antitoxin system ParD family antitoxin</fullName>
    </submittedName>
</protein>
<evidence type="ECO:0000256" key="2">
    <source>
        <dbReference type="ARBA" id="ARBA00022649"/>
    </source>
</evidence>
<dbReference type="GO" id="GO:0006355">
    <property type="term" value="P:regulation of DNA-templated transcription"/>
    <property type="evidence" value="ECO:0007669"/>
    <property type="project" value="InterPro"/>
</dbReference>
<dbReference type="InterPro" id="IPR022789">
    <property type="entry name" value="ParD"/>
</dbReference>
<dbReference type="AlphaFoldDB" id="A0AAE3H385"/>
<dbReference type="Pfam" id="PF03693">
    <property type="entry name" value="ParD_antitoxin"/>
    <property type="match status" value="1"/>
</dbReference>
<evidence type="ECO:0000313" key="4">
    <source>
        <dbReference type="Proteomes" id="UP001204144"/>
    </source>
</evidence>
<dbReference type="InterPro" id="IPR010985">
    <property type="entry name" value="Ribbon_hlx_hlx"/>
</dbReference>
<keyword evidence="4" id="KW-1185">Reference proteome</keyword>
<dbReference type="CDD" id="cd22231">
    <property type="entry name" value="RHH_NikR_HicB-like"/>
    <property type="match status" value="1"/>
</dbReference>
<dbReference type="SUPFAM" id="SSF47598">
    <property type="entry name" value="Ribbon-helix-helix"/>
    <property type="match status" value="1"/>
</dbReference>
<name>A0AAE3H385_9BACT</name>
<dbReference type="PANTHER" id="PTHR36582:SF2">
    <property type="entry name" value="ANTITOXIN PARD"/>
    <property type="match status" value="1"/>
</dbReference>
<dbReference type="EMBL" id="RJUF01000037">
    <property type="protein sequence ID" value="MCP9763737.1"/>
    <property type="molecule type" value="Genomic_DNA"/>
</dbReference>
<evidence type="ECO:0000256" key="1">
    <source>
        <dbReference type="ARBA" id="ARBA00008580"/>
    </source>
</evidence>
<comment type="similarity">
    <text evidence="1">Belongs to the ParD antitoxin family.</text>
</comment>
<keyword evidence="2" id="KW-1277">Toxin-antitoxin system</keyword>
<dbReference type="NCBIfam" id="TIGR02606">
    <property type="entry name" value="antidote_CC2985"/>
    <property type="match status" value="1"/>
</dbReference>
<comment type="caution">
    <text evidence="3">The sequence shown here is derived from an EMBL/GenBank/DDBJ whole genome shotgun (WGS) entry which is preliminary data.</text>
</comment>